<protein>
    <submittedName>
        <fullName evidence="3">Uncharacterized protein</fullName>
    </submittedName>
</protein>
<feature type="compositionally biased region" description="Basic and acidic residues" evidence="2">
    <location>
        <begin position="151"/>
        <end position="166"/>
    </location>
</feature>
<dbReference type="GO" id="GO:0005737">
    <property type="term" value="C:cytoplasm"/>
    <property type="evidence" value="ECO:0007669"/>
    <property type="project" value="TreeGrafter"/>
</dbReference>
<proteinExistence type="predicted"/>
<feature type="region of interest" description="Disordered" evidence="2">
    <location>
        <begin position="61"/>
        <end position="100"/>
    </location>
</feature>
<feature type="compositionally biased region" description="Polar residues" evidence="2">
    <location>
        <begin position="64"/>
        <end position="100"/>
    </location>
</feature>
<evidence type="ECO:0000313" key="4">
    <source>
        <dbReference type="Proteomes" id="UP001186944"/>
    </source>
</evidence>
<sequence>MATEVITPLHFPNQSKWNSLDDSTVQIYPCEYSNTRIPFVAVNSPRGYRKRSDIARLPFDEVESSTSRSRGYHSMTRTDSEASQIRDSARSRCSSFASTASQKESRSNIINYLSTPPIRVTLNNGGGSSPSLRRPRTAATVLDYQKSECDRVSQVEHEPTRRHNLESHMPTRKARTPPWQKNMDPPLVPFVVGPGYILQKSKSKFAMTIKEEFFDPVQDDTQKKKGEATERDSLITQLQDQISDLTMYLEEERLNHRQTKQKNEEYMRDKVEELTKLHKDQMRDLAEDHREDMDRQRKEMEADHRQYKTAAEEKIHKLEKSVEFLQASFESFKSSLHRDMDDKWKNREDELAMKLNEEKQASMHELRSKVIQEKNSERIQLQKEHTKAIDSLRKEHKKELDALVRRFSNVAADLERLKKTTAELKETKRELEIVTKSYNETCQQLANTTRTLADTQVRLLSFEEQFEDKVQQVDAKYQKKINDLMTQNVELRRLYVKKCGQLYDEKVNSEMSRVVRVQSAKEVMQAMLRSKQKSDVSFAPGDPEFEDKEAQPKVRPGSAPSTRKEREVAHVSAGQTSHLTDKDDIVPEVPDNIIPEVNSEVEELRRQIMQEIKVPSKEEMLTALKDL</sequence>
<dbReference type="InterPro" id="IPR026674">
    <property type="entry name" value="FLACC1"/>
</dbReference>
<dbReference type="PANTHER" id="PTHR21707:SF42">
    <property type="entry name" value="FLAGELLUM-ASSOCIATED COILED-COIL DOMAIN-CONTAINING PROTEIN 1"/>
    <property type="match status" value="1"/>
</dbReference>
<name>A0AA89BUY0_PINIB</name>
<keyword evidence="1" id="KW-0175">Coiled coil</keyword>
<feature type="region of interest" description="Disordered" evidence="2">
    <location>
        <begin position="531"/>
        <end position="590"/>
    </location>
</feature>
<dbReference type="Proteomes" id="UP001186944">
    <property type="component" value="Unassembled WGS sequence"/>
</dbReference>
<keyword evidence="4" id="KW-1185">Reference proteome</keyword>
<evidence type="ECO:0000256" key="2">
    <source>
        <dbReference type="SAM" id="MobiDB-lite"/>
    </source>
</evidence>
<feature type="coiled-coil region" evidence="1">
    <location>
        <begin position="400"/>
        <end position="437"/>
    </location>
</feature>
<evidence type="ECO:0000256" key="1">
    <source>
        <dbReference type="SAM" id="Coils"/>
    </source>
</evidence>
<organism evidence="3 4">
    <name type="scientific">Pinctada imbricata</name>
    <name type="common">Atlantic pearl-oyster</name>
    <name type="synonym">Pinctada martensii</name>
    <dbReference type="NCBI Taxonomy" id="66713"/>
    <lineage>
        <taxon>Eukaryota</taxon>
        <taxon>Metazoa</taxon>
        <taxon>Spiralia</taxon>
        <taxon>Lophotrochozoa</taxon>
        <taxon>Mollusca</taxon>
        <taxon>Bivalvia</taxon>
        <taxon>Autobranchia</taxon>
        <taxon>Pteriomorphia</taxon>
        <taxon>Pterioida</taxon>
        <taxon>Pterioidea</taxon>
        <taxon>Pteriidae</taxon>
        <taxon>Pinctada</taxon>
    </lineage>
</organism>
<accession>A0AA89BUY0</accession>
<feature type="region of interest" description="Disordered" evidence="2">
    <location>
        <begin position="151"/>
        <end position="181"/>
    </location>
</feature>
<reference evidence="3" key="1">
    <citation type="submission" date="2019-08" db="EMBL/GenBank/DDBJ databases">
        <title>The improved chromosome-level genome for the pearl oyster Pinctada fucata martensii using PacBio sequencing and Hi-C.</title>
        <authorList>
            <person name="Zheng Z."/>
        </authorList>
    </citation>
    <scope>NUCLEOTIDE SEQUENCE</scope>
    <source>
        <strain evidence="3">ZZ-2019</strain>
        <tissue evidence="3">Adductor muscle</tissue>
    </source>
</reference>
<comment type="caution">
    <text evidence="3">The sequence shown here is derived from an EMBL/GenBank/DDBJ whole genome shotgun (WGS) entry which is preliminary data.</text>
</comment>
<dbReference type="EMBL" id="VSWD01000014">
    <property type="protein sequence ID" value="KAK3083253.1"/>
    <property type="molecule type" value="Genomic_DNA"/>
</dbReference>
<dbReference type="PANTHER" id="PTHR21707">
    <property type="entry name" value="FLAGELLUM-ASSOCIATED COILED-COIL DOMAIN-CONTAINING PROTEIN 1"/>
    <property type="match status" value="1"/>
</dbReference>
<dbReference type="AlphaFoldDB" id="A0AA89BUY0"/>
<gene>
    <name evidence="3" type="ORF">FSP39_017702</name>
</gene>
<evidence type="ECO:0000313" key="3">
    <source>
        <dbReference type="EMBL" id="KAK3083253.1"/>
    </source>
</evidence>
<feature type="coiled-coil region" evidence="1">
    <location>
        <begin position="249"/>
        <end position="328"/>
    </location>
</feature>